<dbReference type="Gene3D" id="1.10.3210.10">
    <property type="entry name" value="Hypothetical protein af1432"/>
    <property type="match status" value="1"/>
</dbReference>
<dbReference type="SUPFAM" id="SSF109604">
    <property type="entry name" value="HD-domain/PDEase-like"/>
    <property type="match status" value="1"/>
</dbReference>
<dbReference type="EMBL" id="CP003257">
    <property type="protein sequence ID" value="AEX86404.1"/>
    <property type="molecule type" value="Genomic_DNA"/>
</dbReference>
<accession>H2J734</accession>
<evidence type="ECO:0000256" key="2">
    <source>
        <dbReference type="SAM" id="Phobius"/>
    </source>
</evidence>
<dbReference type="CDD" id="cd00077">
    <property type="entry name" value="HDc"/>
    <property type="match status" value="1"/>
</dbReference>
<evidence type="ECO:0000259" key="4">
    <source>
        <dbReference type="PROSITE" id="PS51832"/>
    </source>
</evidence>
<feature type="transmembrane region" description="Helical" evidence="2">
    <location>
        <begin position="215"/>
        <end position="236"/>
    </location>
</feature>
<keyword evidence="2" id="KW-1133">Transmembrane helix</keyword>
<sequence>MKFGDILHSYIKKSIIQNVVFFAIIILIWTFSFYMSYSNLSNYSQNNYDAFSDVMNHYFYHLKYISIIDDEKLLKDINIKRFYAVEQTGKVRKTLPDELFEDKYINQILLFKLQNMKNMDTLILKTELFSNEPEKIYIVSKYNSLYLIGELNALNLLHNSTYYFSIIDESGELILSDLNINKFNFITTDNFRIYLNLKKKWKNITLVTSIDITKYVIYNIFISIIILLLIYVNLWFKKRNLSLMETFEQEFNKIIKSMESFLKELRIMDRQSFMILSENDFVNILEPIKKEKFHFTELEELKEVEFLAIKEMIELFDEISASTEELEATNKELEDLYNQVEDAYNDLGVSYRKFSSHLSAIAEKYDEITGFHIDRVAKYSRLIAEKMGFDAKFVNDIETYAPLHDIGKLMINHDILNKPGGLTAEEYEEMKKHTLYAEEIFGNDEYFQMAKNIALYHHEKYDGSGYPFGLKGEEIPIEARIVALADIYDALRSDRPYKAGYSHEEAYNIIVNGDFKTKPSIFDPEVLEVFKKYHEEFNKIFEEYQEKYEVKKEKNNDIKDHGETENGKV</sequence>
<dbReference type="SMART" id="SM00471">
    <property type="entry name" value="HDc"/>
    <property type="match status" value="1"/>
</dbReference>
<organism evidence="5 6">
    <name type="scientific">Marinitoga piezophila (strain DSM 14283 / JCM 11233 / KA3)</name>
    <dbReference type="NCBI Taxonomy" id="443254"/>
    <lineage>
        <taxon>Bacteria</taxon>
        <taxon>Thermotogati</taxon>
        <taxon>Thermotogota</taxon>
        <taxon>Thermotogae</taxon>
        <taxon>Petrotogales</taxon>
        <taxon>Petrotogaceae</taxon>
        <taxon>Marinitoga</taxon>
    </lineage>
</organism>
<keyword evidence="2" id="KW-0472">Membrane</keyword>
<feature type="domain" description="HD-GYP" evidence="4">
    <location>
        <begin position="347"/>
        <end position="546"/>
    </location>
</feature>
<dbReference type="InterPro" id="IPR006674">
    <property type="entry name" value="HD_domain"/>
</dbReference>
<evidence type="ECO:0000256" key="1">
    <source>
        <dbReference type="SAM" id="Coils"/>
    </source>
</evidence>
<dbReference type="KEGG" id="mpz:Marpi_2028"/>
<dbReference type="PANTHER" id="PTHR45228">
    <property type="entry name" value="CYCLIC DI-GMP PHOSPHODIESTERASE TM_0186-RELATED"/>
    <property type="match status" value="1"/>
</dbReference>
<evidence type="ECO:0000313" key="6">
    <source>
        <dbReference type="Proteomes" id="UP000007161"/>
    </source>
</evidence>
<dbReference type="HOGENOM" id="CLU_478820_0_0_0"/>
<keyword evidence="6" id="KW-1185">Reference proteome</keyword>
<dbReference type="PROSITE" id="PS51831">
    <property type="entry name" value="HD"/>
    <property type="match status" value="1"/>
</dbReference>
<dbReference type="STRING" id="443254.Marpi_2028"/>
<name>H2J734_MARPK</name>
<dbReference type="RefSeq" id="WP_014297474.1">
    <property type="nucleotide sequence ID" value="NC_016751.1"/>
</dbReference>
<keyword evidence="2" id="KW-0812">Transmembrane</keyword>
<dbReference type="InterPro" id="IPR052020">
    <property type="entry name" value="Cyclic_di-GMP/3'3'-cGAMP_PDE"/>
</dbReference>
<dbReference type="eggNOG" id="COG3437">
    <property type="taxonomic scope" value="Bacteria"/>
</dbReference>
<feature type="transmembrane region" description="Helical" evidence="2">
    <location>
        <begin position="20"/>
        <end position="37"/>
    </location>
</feature>
<reference evidence="6" key="2">
    <citation type="submission" date="2012-01" db="EMBL/GenBank/DDBJ databases">
        <title>Complete sequence of chromosome of Marinitoga piezophila KA3.</title>
        <authorList>
            <person name="Lucas S."/>
            <person name="Han J."/>
            <person name="Lapidus A."/>
            <person name="Cheng J.-F."/>
            <person name="Goodwin L."/>
            <person name="Pitluck S."/>
            <person name="Peters L."/>
            <person name="Mikhailova N."/>
            <person name="Teshima H."/>
            <person name="Detter J.C."/>
            <person name="Han C."/>
            <person name="Tapia R."/>
            <person name="Land M."/>
            <person name="Hauser L."/>
            <person name="Kyrpides N."/>
            <person name="Ivanova N."/>
            <person name="Pagani I."/>
            <person name="Jebbar M."/>
            <person name="Vannier P."/>
            <person name="Oger P."/>
            <person name="Cario A."/>
            <person name="Bartlett D."/>
            <person name="Noll K.M."/>
            <person name="Woyke T."/>
        </authorList>
    </citation>
    <scope>NUCLEOTIDE SEQUENCE [LARGE SCALE GENOMIC DNA]</scope>
    <source>
        <strain evidence="6">DSM 14283 / JCM 11233 / KA3</strain>
    </source>
</reference>
<reference evidence="5 6" key="1">
    <citation type="journal article" date="2012" name="J. Bacteriol.">
        <title>Complete Genome Sequence of the Thermophilic, Piezophilic, Heterotrophic Bacterium Marinitoga piezophila KA3.</title>
        <authorList>
            <person name="Lucas S."/>
            <person name="Han J."/>
            <person name="Lapidus A."/>
            <person name="Cheng J.F."/>
            <person name="Goodwin L.A."/>
            <person name="Pitluck S."/>
            <person name="Peters L."/>
            <person name="Mikhailova N."/>
            <person name="Teshima H."/>
            <person name="Detter J.C."/>
            <person name="Han C."/>
            <person name="Tapia R."/>
            <person name="Land M."/>
            <person name="Hauser L."/>
            <person name="Kyrpides N.C."/>
            <person name="Ivanova N."/>
            <person name="Pagani I."/>
            <person name="Vannier P."/>
            <person name="Oger P."/>
            <person name="Bartlett D.H."/>
            <person name="Noll K.M."/>
            <person name="Woyke T."/>
            <person name="Jebbar M."/>
        </authorList>
    </citation>
    <scope>NUCLEOTIDE SEQUENCE [LARGE SCALE GENOMIC DNA]</scope>
    <source>
        <strain evidence="6">DSM 14283 / JCM 11233 / KA3</strain>
    </source>
</reference>
<feature type="coiled-coil region" evidence="1">
    <location>
        <begin position="312"/>
        <end position="346"/>
    </location>
</feature>
<dbReference type="PANTHER" id="PTHR45228:SF8">
    <property type="entry name" value="TWO-COMPONENT RESPONSE REGULATOR-RELATED"/>
    <property type="match status" value="1"/>
</dbReference>
<evidence type="ECO:0000259" key="3">
    <source>
        <dbReference type="PROSITE" id="PS51831"/>
    </source>
</evidence>
<feature type="coiled-coil region" evidence="1">
    <location>
        <begin position="534"/>
        <end position="561"/>
    </location>
</feature>
<gene>
    <name evidence="5" type="ordered locus">Marpi_2028</name>
</gene>
<feature type="domain" description="HD" evidence="3">
    <location>
        <begin position="369"/>
        <end position="491"/>
    </location>
</feature>
<keyword evidence="1" id="KW-0175">Coiled coil</keyword>
<dbReference type="Pfam" id="PF13487">
    <property type="entry name" value="HD_5"/>
    <property type="match status" value="1"/>
</dbReference>
<dbReference type="PROSITE" id="PS51832">
    <property type="entry name" value="HD_GYP"/>
    <property type="match status" value="1"/>
</dbReference>
<proteinExistence type="predicted"/>
<dbReference type="InterPro" id="IPR003607">
    <property type="entry name" value="HD/PDEase_dom"/>
</dbReference>
<evidence type="ECO:0000313" key="5">
    <source>
        <dbReference type="EMBL" id="AEX86404.1"/>
    </source>
</evidence>
<dbReference type="AlphaFoldDB" id="H2J734"/>
<dbReference type="Proteomes" id="UP000007161">
    <property type="component" value="Chromosome"/>
</dbReference>
<dbReference type="InterPro" id="IPR037522">
    <property type="entry name" value="HD_GYP_dom"/>
</dbReference>
<protein>
    <submittedName>
        <fullName evidence="5">Response regulator containing a CheY-like receiver domain and an HD-GYP domain</fullName>
    </submittedName>
</protein>